<accession>A0A8E2LD29</accession>
<reference evidence="2 3" key="1">
    <citation type="submission" date="2017-01" db="EMBL/GenBank/DDBJ databases">
        <title>Draft genome sequence of Bacillus oleronius.</title>
        <authorList>
            <person name="Allam M."/>
        </authorList>
    </citation>
    <scope>NUCLEOTIDE SEQUENCE [LARGE SCALE GENOMIC DNA]</scope>
    <source>
        <strain evidence="2 3">DSM 9356</strain>
    </source>
</reference>
<dbReference type="AlphaFoldDB" id="A0A8E2LD29"/>
<keyword evidence="1" id="KW-0812">Transmembrane</keyword>
<keyword evidence="3" id="KW-1185">Reference proteome</keyword>
<gene>
    <name evidence="2" type="ORF">BWZ43_24975</name>
</gene>
<proteinExistence type="predicted"/>
<evidence type="ECO:0000256" key="1">
    <source>
        <dbReference type="SAM" id="Phobius"/>
    </source>
</evidence>
<keyword evidence="1" id="KW-1133">Transmembrane helix</keyword>
<protein>
    <submittedName>
        <fullName evidence="2">Uncharacterized protein</fullName>
    </submittedName>
</protein>
<name>A0A8E2LD29_9BACI</name>
<sequence length="147" mass="16884">MKKVRVQLLIFVLTLMFFLLTSRYWGLHPSGYDFTATDTVIEVKKGIMSPQTVQVKITDATALSLAKIEVAIINLQNHWYYYVFILSLMIALVLGVFNKKYRFNLSLLTYSSWYFLLLSIVIGAGCFIFNKDISNVNALFHSLDIIK</sequence>
<organism evidence="2 3">
    <name type="scientific">Heyndrickxia oleronia</name>
    <dbReference type="NCBI Taxonomy" id="38875"/>
    <lineage>
        <taxon>Bacteria</taxon>
        <taxon>Bacillati</taxon>
        <taxon>Bacillota</taxon>
        <taxon>Bacilli</taxon>
        <taxon>Bacillales</taxon>
        <taxon>Bacillaceae</taxon>
        <taxon>Heyndrickxia</taxon>
    </lineage>
</organism>
<feature type="transmembrane region" description="Helical" evidence="1">
    <location>
        <begin position="110"/>
        <end position="130"/>
    </location>
</feature>
<keyword evidence="1" id="KW-0472">Membrane</keyword>
<evidence type="ECO:0000313" key="3">
    <source>
        <dbReference type="Proteomes" id="UP000189761"/>
    </source>
</evidence>
<dbReference type="Proteomes" id="UP000189761">
    <property type="component" value="Unassembled WGS sequence"/>
</dbReference>
<evidence type="ECO:0000313" key="2">
    <source>
        <dbReference type="EMBL" id="OOP65462.1"/>
    </source>
</evidence>
<feature type="transmembrane region" description="Helical" evidence="1">
    <location>
        <begin position="79"/>
        <end position="98"/>
    </location>
</feature>
<dbReference type="EMBL" id="MTLA01000493">
    <property type="protein sequence ID" value="OOP65462.1"/>
    <property type="molecule type" value="Genomic_DNA"/>
</dbReference>
<comment type="caution">
    <text evidence="2">The sequence shown here is derived from an EMBL/GenBank/DDBJ whole genome shotgun (WGS) entry which is preliminary data.</text>
</comment>
<dbReference type="RefSeq" id="WP_071977147.1">
    <property type="nucleotide sequence ID" value="NZ_CP065424.1"/>
</dbReference>